<evidence type="ECO:0000313" key="7">
    <source>
        <dbReference type="Proteomes" id="UP000727907"/>
    </source>
</evidence>
<dbReference type="PANTHER" id="PTHR42790">
    <property type="entry name" value="AMINOTRANSFERASE"/>
    <property type="match status" value="1"/>
</dbReference>
<dbReference type="CDD" id="cd00609">
    <property type="entry name" value="AAT_like"/>
    <property type="match status" value="1"/>
</dbReference>
<keyword evidence="7" id="KW-1185">Reference proteome</keyword>
<evidence type="ECO:0000256" key="3">
    <source>
        <dbReference type="ARBA" id="ARBA00022679"/>
    </source>
</evidence>
<comment type="cofactor">
    <cofactor evidence="1">
        <name>pyridoxal 5'-phosphate</name>
        <dbReference type="ChEBI" id="CHEBI:597326"/>
    </cofactor>
</comment>
<proteinExistence type="predicted"/>
<dbReference type="Pfam" id="PF00155">
    <property type="entry name" value="Aminotran_1_2"/>
    <property type="match status" value="1"/>
</dbReference>
<gene>
    <name evidence="6" type="ORF">KQ910_08140</name>
</gene>
<accession>A0ABS6IGM3</accession>
<evidence type="ECO:0000259" key="5">
    <source>
        <dbReference type="Pfam" id="PF00155"/>
    </source>
</evidence>
<name>A0ABS6IGM3_9HYPH</name>
<dbReference type="GO" id="GO:0008483">
    <property type="term" value="F:transaminase activity"/>
    <property type="evidence" value="ECO:0007669"/>
    <property type="project" value="UniProtKB-KW"/>
</dbReference>
<evidence type="ECO:0000313" key="6">
    <source>
        <dbReference type="EMBL" id="MBU8873729.1"/>
    </source>
</evidence>
<keyword evidence="3" id="KW-0808">Transferase</keyword>
<evidence type="ECO:0000256" key="1">
    <source>
        <dbReference type="ARBA" id="ARBA00001933"/>
    </source>
</evidence>
<dbReference type="InterPro" id="IPR004839">
    <property type="entry name" value="Aminotransferase_I/II_large"/>
</dbReference>
<protein>
    <submittedName>
        <fullName evidence="6">PLP-dependent aminotransferase family protein</fullName>
    </submittedName>
</protein>
<feature type="domain" description="Aminotransferase class I/classII large" evidence="5">
    <location>
        <begin position="41"/>
        <end position="389"/>
    </location>
</feature>
<reference evidence="6 7" key="1">
    <citation type="submission" date="2021-06" db="EMBL/GenBank/DDBJ databases">
        <authorList>
            <person name="Lee D.H."/>
        </authorList>
    </citation>
    <scope>NUCLEOTIDE SEQUENCE [LARGE SCALE GENOMIC DNA]</scope>
    <source>
        <strain evidence="6 7">MMS21-HV4-11</strain>
    </source>
</reference>
<dbReference type="InterPro" id="IPR050859">
    <property type="entry name" value="Class-I_PLP-dep_aminotransf"/>
</dbReference>
<organism evidence="6 7">
    <name type="scientific">Reyranella humidisoli</name>
    <dbReference type="NCBI Taxonomy" id="2849149"/>
    <lineage>
        <taxon>Bacteria</taxon>
        <taxon>Pseudomonadati</taxon>
        <taxon>Pseudomonadota</taxon>
        <taxon>Alphaproteobacteria</taxon>
        <taxon>Hyphomicrobiales</taxon>
        <taxon>Reyranellaceae</taxon>
        <taxon>Reyranella</taxon>
    </lineage>
</organism>
<dbReference type="RefSeq" id="WP_216958145.1">
    <property type="nucleotide sequence ID" value="NZ_JAHOPB010000001.1"/>
</dbReference>
<evidence type="ECO:0000256" key="2">
    <source>
        <dbReference type="ARBA" id="ARBA00022576"/>
    </source>
</evidence>
<keyword evidence="4" id="KW-0663">Pyridoxal phosphate</keyword>
<dbReference type="Proteomes" id="UP000727907">
    <property type="component" value="Unassembled WGS sequence"/>
</dbReference>
<comment type="caution">
    <text evidence="6">The sequence shown here is derived from an EMBL/GenBank/DDBJ whole genome shotgun (WGS) entry which is preliminary data.</text>
</comment>
<dbReference type="EMBL" id="JAHOPB010000001">
    <property type="protein sequence ID" value="MBU8873729.1"/>
    <property type="molecule type" value="Genomic_DNA"/>
</dbReference>
<sequence length="409" mass="44452">MTAPFDFAPLLAPGTPAPAAKWNGFPKYNFIGGHNDAKNVPVQALIDAATAVLKREGATLATYGLNSGPLGYKPLREFLSAKLKDHAGIDCASDEILITSGSMQGLDLINSLLVTKGDTVIIEQETYGGALTKLNKLGANVVGIPLDHEGLRLDVLKQKLEELRQKGIKPKYIYTIPTVQNPTGAIMGEARRAELLKIAAEYGVMIFEDECYSDLIWSGKRPRSLYAMAKGEGVIFIGSFSKSIAPALRVGYIVAKWEILGRILGLKQDAGSGALEQMVLAEFCKQHFADHVPKLNKTLAAKLQTLREALAEQFGTDAEFGDPEGGIYLWIKLPDQVDTTKLAQAALAAGVSLNPGQEWSTNKEYARSRLRLCFANPEPETIRKGVEVLADVCRREFGVPLRSANVEKK</sequence>
<dbReference type="PANTHER" id="PTHR42790:SF19">
    <property type="entry name" value="KYNURENINE_ALPHA-AMINOADIPATE AMINOTRANSFERASE, MITOCHONDRIAL"/>
    <property type="match status" value="1"/>
</dbReference>
<evidence type="ECO:0000256" key="4">
    <source>
        <dbReference type="ARBA" id="ARBA00022898"/>
    </source>
</evidence>
<keyword evidence="2 6" id="KW-0032">Aminotransferase</keyword>